<proteinExistence type="predicted"/>
<dbReference type="Proteomes" id="UP000294558">
    <property type="component" value="Unassembled WGS sequence"/>
</dbReference>
<dbReference type="InterPro" id="IPR013655">
    <property type="entry name" value="PAS_fold_3"/>
</dbReference>
<sequence length="451" mass="49448">MSVASNRPEPTAVEHVVAPDELFFSTTDRRGVIRSANSVFVRIAGYDHEHLVGRPHNIVRHSSMPSGAFHVMWQRLLAGQPMAAYVRNLAADGGSYWVFATITPFGDGFLSVRSAPLTTMFDTVRDVYARVLAAEQQHAADGHHRAEVARHGAALIEREVRRLGYPSYEALMYDALALEVAERNAIVRPHSDRPEATGDAAEVLDAVREMHHALDGLDQHIVRYADLVGRIAPVSIELLDNARELEAVAEHAADVSEQSEAATLRNSARVMRHPMHEAVVALELLAADLGEVLHALRRERFSISVARLHAEMTGVFAAESVDGLAPEDSLGEVPALSTAMADDVREMLAGSSSLNGRLHTVAERVRSAHELTDRFGFFLTEWERMAIRKIPDVPLTPIVGPVEQHLRAGRDQLAQLQQLAEALRAASASFDVARFETPLSRINTLTTPTPA</sequence>
<keyword evidence="2" id="KW-0675">Receptor</keyword>
<keyword evidence="3" id="KW-1185">Reference proteome</keyword>
<dbReference type="EMBL" id="SOAU01000001">
    <property type="protein sequence ID" value="TDT15020.1"/>
    <property type="molecule type" value="Genomic_DNA"/>
</dbReference>
<dbReference type="OrthoDB" id="266313at2"/>
<dbReference type="AlphaFoldDB" id="A0A4R7HW16"/>
<dbReference type="Pfam" id="PF08447">
    <property type="entry name" value="PAS_3"/>
    <property type="match status" value="1"/>
</dbReference>
<evidence type="ECO:0000313" key="2">
    <source>
        <dbReference type="EMBL" id="TDT15020.1"/>
    </source>
</evidence>
<dbReference type="CDD" id="cd00130">
    <property type="entry name" value="PAS"/>
    <property type="match status" value="1"/>
</dbReference>
<reference evidence="2 3" key="1">
    <citation type="submission" date="2019-03" db="EMBL/GenBank/DDBJ databases">
        <title>Sequencing the genomes of 1000 actinobacteria strains.</title>
        <authorList>
            <person name="Klenk H.-P."/>
        </authorList>
    </citation>
    <scope>NUCLEOTIDE SEQUENCE [LARGE SCALE GENOMIC DNA]</scope>
    <source>
        <strain evidence="2 3">DSM 18936</strain>
    </source>
</reference>
<accession>A0A4R7HW16</accession>
<protein>
    <submittedName>
        <fullName evidence="2">Aerotaxis receptor</fullName>
    </submittedName>
</protein>
<dbReference type="SUPFAM" id="SSF55785">
    <property type="entry name" value="PYP-like sensor domain (PAS domain)"/>
    <property type="match status" value="1"/>
</dbReference>
<gene>
    <name evidence="2" type="ORF">BDK89_0580</name>
</gene>
<dbReference type="NCBIfam" id="TIGR00229">
    <property type="entry name" value="sensory_box"/>
    <property type="match status" value="1"/>
</dbReference>
<dbReference type="InterPro" id="IPR000014">
    <property type="entry name" value="PAS"/>
</dbReference>
<evidence type="ECO:0000313" key="3">
    <source>
        <dbReference type="Proteomes" id="UP000294558"/>
    </source>
</evidence>
<dbReference type="InterPro" id="IPR035965">
    <property type="entry name" value="PAS-like_dom_sf"/>
</dbReference>
<dbReference type="Gene3D" id="3.30.450.20">
    <property type="entry name" value="PAS domain"/>
    <property type="match status" value="1"/>
</dbReference>
<organism evidence="2 3">
    <name type="scientific">Ilumatobacter fluminis</name>
    <dbReference type="NCBI Taxonomy" id="467091"/>
    <lineage>
        <taxon>Bacteria</taxon>
        <taxon>Bacillati</taxon>
        <taxon>Actinomycetota</taxon>
        <taxon>Acidimicrobiia</taxon>
        <taxon>Acidimicrobiales</taxon>
        <taxon>Ilumatobacteraceae</taxon>
        <taxon>Ilumatobacter</taxon>
    </lineage>
</organism>
<feature type="domain" description="PAS fold-3" evidence="1">
    <location>
        <begin position="35"/>
        <end position="105"/>
    </location>
</feature>
<dbReference type="RefSeq" id="WP_133867514.1">
    <property type="nucleotide sequence ID" value="NZ_SOAU01000001.1"/>
</dbReference>
<comment type="caution">
    <text evidence="2">The sequence shown here is derived from an EMBL/GenBank/DDBJ whole genome shotgun (WGS) entry which is preliminary data.</text>
</comment>
<evidence type="ECO:0000259" key="1">
    <source>
        <dbReference type="Pfam" id="PF08447"/>
    </source>
</evidence>
<name>A0A4R7HW16_9ACTN</name>